<evidence type="ECO:0000256" key="1">
    <source>
        <dbReference type="ARBA" id="ARBA00004123"/>
    </source>
</evidence>
<evidence type="ECO:0000313" key="17">
    <source>
        <dbReference type="Proteomes" id="UP000799444"/>
    </source>
</evidence>
<dbReference type="Proteomes" id="UP000799444">
    <property type="component" value="Unassembled WGS sequence"/>
</dbReference>
<dbReference type="GO" id="GO:0006303">
    <property type="term" value="P:double-strand break repair via nonhomologous end joining"/>
    <property type="evidence" value="ECO:0007669"/>
    <property type="project" value="TreeGrafter"/>
</dbReference>
<comment type="caution">
    <text evidence="16">The sequence shown here is derived from an EMBL/GenBank/DDBJ whole genome shotgun (WGS) entry which is preliminary data.</text>
</comment>
<dbReference type="InterPro" id="IPR001279">
    <property type="entry name" value="Metallo-B-lactamas"/>
</dbReference>
<evidence type="ECO:0000259" key="14">
    <source>
        <dbReference type="Pfam" id="PF07522"/>
    </source>
</evidence>
<keyword evidence="17" id="KW-1185">Reference proteome</keyword>
<evidence type="ECO:0000256" key="2">
    <source>
        <dbReference type="ARBA" id="ARBA00010304"/>
    </source>
</evidence>
<dbReference type="Pfam" id="PF12706">
    <property type="entry name" value="Lactamase_B_2"/>
    <property type="match status" value="1"/>
</dbReference>
<dbReference type="GO" id="GO:0006310">
    <property type="term" value="P:DNA recombination"/>
    <property type="evidence" value="ECO:0007669"/>
    <property type="project" value="UniProtKB-KW"/>
</dbReference>
<dbReference type="GO" id="GO:0005634">
    <property type="term" value="C:nucleus"/>
    <property type="evidence" value="ECO:0007669"/>
    <property type="project" value="UniProtKB-SubCell"/>
</dbReference>
<keyword evidence="7" id="KW-0269">Exonuclease</keyword>
<dbReference type="AlphaFoldDB" id="A0A9P4V284"/>
<name>A0A9P4V284_9PLEO</name>
<evidence type="ECO:0000259" key="15">
    <source>
        <dbReference type="Pfam" id="PF12706"/>
    </source>
</evidence>
<evidence type="ECO:0000256" key="7">
    <source>
        <dbReference type="ARBA" id="ARBA00022839"/>
    </source>
</evidence>
<feature type="compositionally biased region" description="Polar residues" evidence="13">
    <location>
        <begin position="554"/>
        <end position="563"/>
    </location>
</feature>
<protein>
    <recommendedName>
        <fullName evidence="11">Protein artemis</fullName>
    </recommendedName>
    <alternativeName>
        <fullName evidence="12">DNA cross-link repair 1C protein</fullName>
    </alternativeName>
</protein>
<evidence type="ECO:0000256" key="5">
    <source>
        <dbReference type="ARBA" id="ARBA00022763"/>
    </source>
</evidence>
<evidence type="ECO:0000256" key="11">
    <source>
        <dbReference type="ARBA" id="ARBA00039759"/>
    </source>
</evidence>
<dbReference type="SUPFAM" id="SSF56281">
    <property type="entry name" value="Metallo-hydrolase/oxidoreductase"/>
    <property type="match status" value="1"/>
</dbReference>
<dbReference type="GO" id="GO:0004519">
    <property type="term" value="F:endonuclease activity"/>
    <property type="evidence" value="ECO:0007669"/>
    <property type="project" value="UniProtKB-KW"/>
</dbReference>
<dbReference type="EMBL" id="ML996118">
    <property type="protein sequence ID" value="KAF2737157.1"/>
    <property type="molecule type" value="Genomic_DNA"/>
</dbReference>
<evidence type="ECO:0000256" key="10">
    <source>
        <dbReference type="ARBA" id="ARBA00023242"/>
    </source>
</evidence>
<dbReference type="Gene3D" id="3.60.15.10">
    <property type="entry name" value="Ribonuclease Z/Hydroxyacylglutathione hydrolase-like"/>
    <property type="match status" value="1"/>
</dbReference>
<dbReference type="OrthoDB" id="5561659at2759"/>
<evidence type="ECO:0000256" key="8">
    <source>
        <dbReference type="ARBA" id="ARBA00023172"/>
    </source>
</evidence>
<keyword evidence="5" id="KW-0227">DNA damage</keyword>
<proteinExistence type="inferred from homology"/>
<gene>
    <name evidence="16" type="ORF">EJ04DRAFT_488540</name>
</gene>
<dbReference type="InterPro" id="IPR036866">
    <property type="entry name" value="RibonucZ/Hydroxyglut_hydro"/>
</dbReference>
<keyword evidence="10" id="KW-0539">Nucleus</keyword>
<organism evidence="16 17">
    <name type="scientific">Polyplosphaeria fusca</name>
    <dbReference type="NCBI Taxonomy" id="682080"/>
    <lineage>
        <taxon>Eukaryota</taxon>
        <taxon>Fungi</taxon>
        <taxon>Dikarya</taxon>
        <taxon>Ascomycota</taxon>
        <taxon>Pezizomycotina</taxon>
        <taxon>Dothideomycetes</taxon>
        <taxon>Pleosporomycetidae</taxon>
        <taxon>Pleosporales</taxon>
        <taxon>Tetraplosphaeriaceae</taxon>
        <taxon>Polyplosphaeria</taxon>
    </lineage>
</organism>
<feature type="domain" description="Metallo-beta-lactamase" evidence="15">
    <location>
        <begin position="63"/>
        <end position="190"/>
    </location>
</feature>
<comment type="subcellular location">
    <subcellularLocation>
        <location evidence="1">Nucleus</location>
    </subcellularLocation>
</comment>
<dbReference type="GO" id="GO:0000723">
    <property type="term" value="P:telomere maintenance"/>
    <property type="evidence" value="ECO:0007669"/>
    <property type="project" value="TreeGrafter"/>
</dbReference>
<keyword evidence="8" id="KW-0233">DNA recombination</keyword>
<evidence type="ECO:0000256" key="9">
    <source>
        <dbReference type="ARBA" id="ARBA00023204"/>
    </source>
</evidence>
<dbReference type="PANTHER" id="PTHR23240">
    <property type="entry name" value="DNA CROSS-LINK REPAIR PROTEIN PSO2/SNM1-RELATED"/>
    <property type="match status" value="1"/>
</dbReference>
<evidence type="ECO:0000256" key="6">
    <source>
        <dbReference type="ARBA" id="ARBA00022801"/>
    </source>
</evidence>
<keyword evidence="9" id="KW-0234">DNA repair</keyword>
<feature type="compositionally biased region" description="Polar residues" evidence="13">
    <location>
        <begin position="660"/>
        <end position="697"/>
    </location>
</feature>
<keyword evidence="3" id="KW-0540">Nuclease</keyword>
<dbReference type="GO" id="GO:0036297">
    <property type="term" value="P:interstrand cross-link repair"/>
    <property type="evidence" value="ECO:0007669"/>
    <property type="project" value="TreeGrafter"/>
</dbReference>
<dbReference type="PANTHER" id="PTHR23240:SF8">
    <property type="entry name" value="PROTEIN ARTEMIS"/>
    <property type="match status" value="1"/>
</dbReference>
<evidence type="ECO:0000256" key="4">
    <source>
        <dbReference type="ARBA" id="ARBA00022759"/>
    </source>
</evidence>
<evidence type="ECO:0000256" key="13">
    <source>
        <dbReference type="SAM" id="MobiDB-lite"/>
    </source>
</evidence>
<feature type="region of interest" description="Disordered" evidence="13">
    <location>
        <begin position="540"/>
        <end position="570"/>
    </location>
</feature>
<dbReference type="InterPro" id="IPR011084">
    <property type="entry name" value="DRMBL"/>
</dbReference>
<feature type="compositionally biased region" description="Basic and acidic residues" evidence="13">
    <location>
        <begin position="540"/>
        <end position="553"/>
    </location>
</feature>
<dbReference type="Pfam" id="PF07522">
    <property type="entry name" value="DRMBL"/>
    <property type="match status" value="1"/>
</dbReference>
<comment type="similarity">
    <text evidence="2">Belongs to the DNA repair metallo-beta-lactamase (DRMBL) family.</text>
</comment>
<evidence type="ECO:0000256" key="12">
    <source>
        <dbReference type="ARBA" id="ARBA00042677"/>
    </source>
</evidence>
<accession>A0A9P4V284</accession>
<dbReference type="GO" id="GO:0003684">
    <property type="term" value="F:damaged DNA binding"/>
    <property type="evidence" value="ECO:0007669"/>
    <property type="project" value="TreeGrafter"/>
</dbReference>
<keyword evidence="4" id="KW-0255">Endonuclease</keyword>
<keyword evidence="6" id="KW-0378">Hydrolase</keyword>
<evidence type="ECO:0000256" key="3">
    <source>
        <dbReference type="ARBA" id="ARBA00022722"/>
    </source>
</evidence>
<feature type="domain" description="DNA repair metallo-beta-lactamase" evidence="14">
    <location>
        <begin position="465"/>
        <end position="501"/>
    </location>
</feature>
<feature type="region of interest" description="Disordered" evidence="13">
    <location>
        <begin position="609"/>
        <end position="699"/>
    </location>
</feature>
<dbReference type="GO" id="GO:0035312">
    <property type="term" value="F:5'-3' DNA exonuclease activity"/>
    <property type="evidence" value="ECO:0007669"/>
    <property type="project" value="TreeGrafter"/>
</dbReference>
<evidence type="ECO:0000313" key="16">
    <source>
        <dbReference type="EMBL" id="KAF2737157.1"/>
    </source>
</evidence>
<sequence>MHTICTQIGPCLCHAGPAAAARRHVDLQGHRSRSAVSSFCPPNSVLTACRTEFPQIRIDYFRHQPAHTAPLACFLSHVHSDHLVGLESLRAPFVYCSAATREILLRLEKYHYRANFARGILEARNVTYQKSMHRLAKSLPLETPIVIELAPGNNIRVTLFDANHCVGAVMFLIEGQGKAIPYTGDIRAEAWWVNSIVQNPILLPYAVGRRRLDCMYLDTTFATKSQPYREFPSKAEGIRELLSKMDEHPKDTVFYFHSWTFGYEQVWIAVSAYLGSQIHVDLYQKGIYDSLSPLMNKHLTETGLHIPEAPPLCGFRNGNHVQPGCLTSDPNVRLHSCERGMGCPVVDHSHDANVVHIIPIVTRSGNTEVAELGAGGGKGDLDQKEILETGSADVVGNLMALCASTIQDEQLLSKVLQMLQDALDRGDGNIDLGTDMLKESQGSEDELSLQNVVSALSANATKSAADDSNKAIRFPYSRHSSYSELCRLVDAFRPHDVFPCTVDDERWTPELGMRHLFGEYCSGDTFRHDSDMMEAYEARLKSQHADKRGRETSRTQSQDSTEPSPRKNRCLNVSTLGALASRDGERVSDKGIPFSRGFDRTISVPLPTPGLFEKAWGKSPKSNRKHMTTSPTLDEAGRERSSTPPTVAQGSRVVPKHDTIQPSSAGGPGTTSREGINPTPSGFWPSRSTTTAESMSSRRNRELAYKAASGLGLTWADYGGLVCTRKKEDREEMEL</sequence>
<reference evidence="16" key="1">
    <citation type="journal article" date="2020" name="Stud. Mycol.">
        <title>101 Dothideomycetes genomes: a test case for predicting lifestyles and emergence of pathogens.</title>
        <authorList>
            <person name="Haridas S."/>
            <person name="Albert R."/>
            <person name="Binder M."/>
            <person name="Bloem J."/>
            <person name="Labutti K."/>
            <person name="Salamov A."/>
            <person name="Andreopoulos B."/>
            <person name="Baker S."/>
            <person name="Barry K."/>
            <person name="Bills G."/>
            <person name="Bluhm B."/>
            <person name="Cannon C."/>
            <person name="Castanera R."/>
            <person name="Culley D."/>
            <person name="Daum C."/>
            <person name="Ezra D."/>
            <person name="Gonzalez J."/>
            <person name="Henrissat B."/>
            <person name="Kuo A."/>
            <person name="Liang C."/>
            <person name="Lipzen A."/>
            <person name="Lutzoni F."/>
            <person name="Magnuson J."/>
            <person name="Mondo S."/>
            <person name="Nolan M."/>
            <person name="Ohm R."/>
            <person name="Pangilinan J."/>
            <person name="Park H.-J."/>
            <person name="Ramirez L."/>
            <person name="Alfaro M."/>
            <person name="Sun H."/>
            <person name="Tritt A."/>
            <person name="Yoshinaga Y."/>
            <person name="Zwiers L.-H."/>
            <person name="Turgeon B."/>
            <person name="Goodwin S."/>
            <person name="Spatafora J."/>
            <person name="Crous P."/>
            <person name="Grigoriev I."/>
        </authorList>
    </citation>
    <scope>NUCLEOTIDE SEQUENCE</scope>
    <source>
        <strain evidence="16">CBS 125425</strain>
    </source>
</reference>